<dbReference type="Proteomes" id="UP000237105">
    <property type="component" value="Unassembled WGS sequence"/>
</dbReference>
<organism evidence="1 2">
    <name type="scientific">Parasponia andersonii</name>
    <name type="common">Sponia andersonii</name>
    <dbReference type="NCBI Taxonomy" id="3476"/>
    <lineage>
        <taxon>Eukaryota</taxon>
        <taxon>Viridiplantae</taxon>
        <taxon>Streptophyta</taxon>
        <taxon>Embryophyta</taxon>
        <taxon>Tracheophyta</taxon>
        <taxon>Spermatophyta</taxon>
        <taxon>Magnoliopsida</taxon>
        <taxon>eudicotyledons</taxon>
        <taxon>Gunneridae</taxon>
        <taxon>Pentapetalae</taxon>
        <taxon>rosids</taxon>
        <taxon>fabids</taxon>
        <taxon>Rosales</taxon>
        <taxon>Cannabaceae</taxon>
        <taxon>Parasponia</taxon>
    </lineage>
</organism>
<sequence>VWRASAQIYDMVPSGTLWSSRGHYGSYGNTLTAVWGGPLLYTEGIFWGSRPPYSS</sequence>
<accession>A0A2P5B859</accession>
<comment type="caution">
    <text evidence="1">The sequence shown here is derived from an EMBL/GenBank/DDBJ whole genome shotgun (WGS) entry which is preliminary data.</text>
</comment>
<reference evidence="2" key="1">
    <citation type="submission" date="2016-06" db="EMBL/GenBank/DDBJ databases">
        <title>Parallel loss of symbiosis genes in relatives of nitrogen-fixing non-legume Parasponia.</title>
        <authorList>
            <person name="Van Velzen R."/>
            <person name="Holmer R."/>
            <person name="Bu F."/>
            <person name="Rutten L."/>
            <person name="Van Zeijl A."/>
            <person name="Liu W."/>
            <person name="Santuari L."/>
            <person name="Cao Q."/>
            <person name="Sharma T."/>
            <person name="Shen D."/>
            <person name="Roswanjaya Y."/>
            <person name="Wardhani T."/>
            <person name="Kalhor M.S."/>
            <person name="Jansen J."/>
            <person name="Van den Hoogen J."/>
            <person name="Gungor B."/>
            <person name="Hartog M."/>
            <person name="Hontelez J."/>
            <person name="Verver J."/>
            <person name="Yang W.-C."/>
            <person name="Schijlen E."/>
            <person name="Repin R."/>
            <person name="Schilthuizen M."/>
            <person name="Schranz E."/>
            <person name="Heidstra R."/>
            <person name="Miyata K."/>
            <person name="Fedorova E."/>
            <person name="Kohlen W."/>
            <person name="Bisseling T."/>
            <person name="Smit S."/>
            <person name="Geurts R."/>
        </authorList>
    </citation>
    <scope>NUCLEOTIDE SEQUENCE [LARGE SCALE GENOMIC DNA]</scope>
    <source>
        <strain evidence="2">cv. WU1-14</strain>
    </source>
</reference>
<feature type="non-terminal residue" evidence="1">
    <location>
        <position position="1"/>
    </location>
</feature>
<keyword evidence="2" id="KW-1185">Reference proteome</keyword>
<gene>
    <name evidence="1" type="ORF">PanWU01x14_262290</name>
</gene>
<evidence type="ECO:0000313" key="1">
    <source>
        <dbReference type="EMBL" id="PON44987.1"/>
    </source>
</evidence>
<proteinExistence type="predicted"/>
<name>A0A2P5B859_PARAD</name>
<protein>
    <submittedName>
        <fullName evidence="1">Uncharacterized protein</fullName>
    </submittedName>
</protein>
<dbReference type="AlphaFoldDB" id="A0A2P5B859"/>
<evidence type="ECO:0000313" key="2">
    <source>
        <dbReference type="Proteomes" id="UP000237105"/>
    </source>
</evidence>
<dbReference type="EMBL" id="JXTB01000339">
    <property type="protein sequence ID" value="PON44987.1"/>
    <property type="molecule type" value="Genomic_DNA"/>
</dbReference>